<dbReference type="SMART" id="SM00448">
    <property type="entry name" value="REC"/>
    <property type="match status" value="1"/>
</dbReference>
<protein>
    <submittedName>
        <fullName evidence="6">Response regulator transcription factor</fullName>
    </submittedName>
</protein>
<dbReference type="Gene3D" id="6.10.250.690">
    <property type="match status" value="1"/>
</dbReference>
<dbReference type="InterPro" id="IPR001789">
    <property type="entry name" value="Sig_transdc_resp-reg_receiver"/>
</dbReference>
<dbReference type="Gene3D" id="1.10.10.10">
    <property type="entry name" value="Winged helix-like DNA-binding domain superfamily/Winged helix DNA-binding domain"/>
    <property type="match status" value="1"/>
</dbReference>
<evidence type="ECO:0000313" key="6">
    <source>
        <dbReference type="EMBL" id="MDR5711046.1"/>
    </source>
</evidence>
<feature type="domain" description="Response regulatory" evidence="4">
    <location>
        <begin position="3"/>
        <end position="117"/>
    </location>
</feature>
<dbReference type="CDD" id="cd00383">
    <property type="entry name" value="trans_reg_C"/>
    <property type="match status" value="1"/>
</dbReference>
<keyword evidence="7" id="KW-1185">Reference proteome</keyword>
<dbReference type="SMART" id="SM00862">
    <property type="entry name" value="Trans_reg_C"/>
    <property type="match status" value="1"/>
</dbReference>
<feature type="DNA-binding region" description="OmpR/PhoB-type" evidence="3">
    <location>
        <begin position="125"/>
        <end position="220"/>
    </location>
</feature>
<sequence>MTSVLIIEDEDRIASFVEKGLKAAGYATVRAKTAGEGFEFALNTHNDLAVLDLGLPDEDGLQLLSRLRGRGWTTPVIILTARGTPTDTVAGLESGADDYMAKPFSIDELLARIRLRLRSGSAEEPTTLSAGRLVLDLHARTVKTDDGKEHELSSREFALAETFMRHPGQVLSREQLLERVWGYSFDPGSNLVDVYVRYLRAKVGADTIRTVRGVGYRLEA</sequence>
<dbReference type="SUPFAM" id="SSF52172">
    <property type="entry name" value="CheY-like"/>
    <property type="match status" value="1"/>
</dbReference>
<name>A0ABU1FQX5_9MICC</name>
<keyword evidence="2" id="KW-0597">Phosphoprotein</keyword>
<dbReference type="Proteomes" id="UP001260872">
    <property type="component" value="Unassembled WGS sequence"/>
</dbReference>
<dbReference type="InterPro" id="IPR036388">
    <property type="entry name" value="WH-like_DNA-bd_sf"/>
</dbReference>
<dbReference type="PANTHER" id="PTHR48111:SF38">
    <property type="entry name" value="TWO-COMPONENT RESPONSE REGULATOR"/>
    <property type="match status" value="1"/>
</dbReference>
<proteinExistence type="predicted"/>
<comment type="caution">
    <text evidence="6">The sequence shown here is derived from an EMBL/GenBank/DDBJ whole genome shotgun (WGS) entry which is preliminary data.</text>
</comment>
<feature type="modified residue" description="4-aspartylphosphate" evidence="2">
    <location>
        <position position="52"/>
    </location>
</feature>
<dbReference type="RefSeq" id="WP_310536433.1">
    <property type="nucleotide sequence ID" value="NZ_BAAAOC010000024.1"/>
</dbReference>
<dbReference type="Pfam" id="PF00486">
    <property type="entry name" value="Trans_reg_C"/>
    <property type="match status" value="1"/>
</dbReference>
<dbReference type="InterPro" id="IPR001867">
    <property type="entry name" value="OmpR/PhoB-type_DNA-bd"/>
</dbReference>
<dbReference type="EMBL" id="JAVKGT010000005">
    <property type="protein sequence ID" value="MDR5711046.1"/>
    <property type="molecule type" value="Genomic_DNA"/>
</dbReference>
<feature type="domain" description="OmpR/PhoB-type" evidence="5">
    <location>
        <begin position="125"/>
        <end position="220"/>
    </location>
</feature>
<evidence type="ECO:0000256" key="2">
    <source>
        <dbReference type="PROSITE-ProRule" id="PRU00169"/>
    </source>
</evidence>
<dbReference type="Gene3D" id="3.40.50.2300">
    <property type="match status" value="1"/>
</dbReference>
<evidence type="ECO:0000259" key="4">
    <source>
        <dbReference type="PROSITE" id="PS50110"/>
    </source>
</evidence>
<keyword evidence="1 3" id="KW-0238">DNA-binding</keyword>
<dbReference type="InterPro" id="IPR039420">
    <property type="entry name" value="WalR-like"/>
</dbReference>
<dbReference type="InterPro" id="IPR011006">
    <property type="entry name" value="CheY-like_superfamily"/>
</dbReference>
<dbReference type="PROSITE" id="PS51755">
    <property type="entry name" value="OMPR_PHOB"/>
    <property type="match status" value="1"/>
</dbReference>
<dbReference type="Pfam" id="PF00072">
    <property type="entry name" value="Response_reg"/>
    <property type="match status" value="1"/>
</dbReference>
<dbReference type="PROSITE" id="PS50110">
    <property type="entry name" value="RESPONSE_REGULATORY"/>
    <property type="match status" value="1"/>
</dbReference>
<evidence type="ECO:0000259" key="5">
    <source>
        <dbReference type="PROSITE" id="PS51755"/>
    </source>
</evidence>
<reference evidence="7" key="1">
    <citation type="submission" date="2023-07" db="EMBL/GenBank/DDBJ databases">
        <title>Description of three actinobacteria isolated from air of manufacturing shop in a pharmaceutical factory.</title>
        <authorList>
            <person name="Zhang D.-F."/>
        </authorList>
    </citation>
    <scope>NUCLEOTIDE SEQUENCE [LARGE SCALE GENOMIC DNA]</scope>
    <source>
        <strain evidence="7">CCTCC AB 207010</strain>
    </source>
</reference>
<evidence type="ECO:0000256" key="3">
    <source>
        <dbReference type="PROSITE-ProRule" id="PRU01091"/>
    </source>
</evidence>
<dbReference type="PANTHER" id="PTHR48111">
    <property type="entry name" value="REGULATOR OF RPOS"/>
    <property type="match status" value="1"/>
</dbReference>
<evidence type="ECO:0000313" key="7">
    <source>
        <dbReference type="Proteomes" id="UP001260872"/>
    </source>
</evidence>
<gene>
    <name evidence="6" type="ORF">RH857_02675</name>
</gene>
<accession>A0ABU1FQX5</accession>
<organism evidence="6 7">
    <name type="scientific">Nesterenkonia flava</name>
    <dbReference type="NCBI Taxonomy" id="469799"/>
    <lineage>
        <taxon>Bacteria</taxon>
        <taxon>Bacillati</taxon>
        <taxon>Actinomycetota</taxon>
        <taxon>Actinomycetes</taxon>
        <taxon>Micrococcales</taxon>
        <taxon>Micrococcaceae</taxon>
        <taxon>Nesterenkonia</taxon>
    </lineage>
</organism>
<evidence type="ECO:0000256" key="1">
    <source>
        <dbReference type="ARBA" id="ARBA00023125"/>
    </source>
</evidence>